<comment type="caution">
    <text evidence="1">The sequence shown here is derived from an EMBL/GenBank/DDBJ whole genome shotgun (WGS) entry which is preliminary data.</text>
</comment>
<proteinExistence type="predicted"/>
<dbReference type="EMBL" id="JAMZIH010005153">
    <property type="protein sequence ID" value="KAJ1675909.1"/>
    <property type="molecule type" value="Genomic_DNA"/>
</dbReference>
<name>A0ACC1HPM3_9FUNG</name>
<evidence type="ECO:0000313" key="2">
    <source>
        <dbReference type="Proteomes" id="UP001145114"/>
    </source>
</evidence>
<accession>A0ACC1HPM3</accession>
<gene>
    <name evidence="1" type="primary">TFB4</name>
    <name evidence="1" type="ORF">EV182_000333</name>
</gene>
<evidence type="ECO:0000313" key="1">
    <source>
        <dbReference type="EMBL" id="KAJ1675909.1"/>
    </source>
</evidence>
<dbReference type="Proteomes" id="UP001145114">
    <property type="component" value="Unassembled WGS sequence"/>
</dbReference>
<keyword evidence="2" id="KW-1185">Reference proteome</keyword>
<sequence>MGMPGRDHDVKDPSLLTVIVDVNPFQWADCPLPLDAAMRQIVVFFNAYLALKPQNQLAIIAASTDACRFVYPTSGSGQSLDTSSSSSSGTSSGSTSLSTVYHRFRKVNELFIAGIQDMVSKERESPGRDASTSMIASAMSRALCYANRVAKANPFTRYHSRLLILSVSDDASSQYIQIMNAIFSAQKSHTLIDVAKVHGPDSIFLQQAADITQGNYLRLSKPEGLLGYLMTSFLPDHYTRTFIYLPGKDQVDFRAACFCHKHIIDVGYVCSVCLSIFCKFMPECTTCNTRFEKGLASATPDGVTSATDAFT</sequence>
<organism evidence="1 2">
    <name type="scientific">Spiromyces aspiralis</name>
    <dbReference type="NCBI Taxonomy" id="68401"/>
    <lineage>
        <taxon>Eukaryota</taxon>
        <taxon>Fungi</taxon>
        <taxon>Fungi incertae sedis</taxon>
        <taxon>Zoopagomycota</taxon>
        <taxon>Kickxellomycotina</taxon>
        <taxon>Kickxellomycetes</taxon>
        <taxon>Kickxellales</taxon>
        <taxon>Kickxellaceae</taxon>
        <taxon>Spiromyces</taxon>
    </lineage>
</organism>
<protein>
    <submittedName>
        <fullName evidence="1">RNA polymerase II transcription factor B subunit 4</fullName>
    </submittedName>
</protein>
<reference evidence="1" key="1">
    <citation type="submission" date="2022-06" db="EMBL/GenBank/DDBJ databases">
        <title>Phylogenomic reconstructions and comparative analyses of Kickxellomycotina fungi.</title>
        <authorList>
            <person name="Reynolds N.K."/>
            <person name="Stajich J.E."/>
            <person name="Barry K."/>
            <person name="Grigoriev I.V."/>
            <person name="Crous P."/>
            <person name="Smith M.E."/>
        </authorList>
    </citation>
    <scope>NUCLEOTIDE SEQUENCE</scope>
    <source>
        <strain evidence="1">RSA 2271</strain>
    </source>
</reference>